<feature type="compositionally biased region" description="Gly residues" evidence="4">
    <location>
        <begin position="60"/>
        <end position="103"/>
    </location>
</feature>
<dbReference type="GO" id="GO:0004706">
    <property type="term" value="F:JUN kinase kinase kinase activity"/>
    <property type="evidence" value="ECO:0007669"/>
    <property type="project" value="TreeGrafter"/>
</dbReference>
<dbReference type="InterPro" id="IPR008271">
    <property type="entry name" value="Ser/Thr_kinase_AS"/>
</dbReference>
<dbReference type="InterPro" id="IPR051681">
    <property type="entry name" value="Ser/Thr_Kinases-Pseudokinases"/>
</dbReference>
<feature type="domain" description="Protein kinase" evidence="5">
    <location>
        <begin position="195"/>
        <end position="449"/>
    </location>
</feature>
<evidence type="ECO:0000256" key="2">
    <source>
        <dbReference type="ARBA" id="ARBA00022741"/>
    </source>
</evidence>
<dbReference type="GO" id="GO:0005813">
    <property type="term" value="C:centrosome"/>
    <property type="evidence" value="ECO:0007669"/>
    <property type="project" value="TreeGrafter"/>
</dbReference>
<dbReference type="Pfam" id="PF07714">
    <property type="entry name" value="PK_Tyr_Ser-Thr"/>
    <property type="match status" value="1"/>
</dbReference>
<keyword evidence="1" id="KW-0723">Serine/threonine-protein kinase</keyword>
<dbReference type="Proteomes" id="UP000694382">
    <property type="component" value="Unassembled WGS sequence"/>
</dbReference>
<keyword evidence="3" id="KW-0067">ATP-binding</keyword>
<dbReference type="SMART" id="SM00220">
    <property type="entry name" value="S_TKc"/>
    <property type="match status" value="1"/>
</dbReference>
<keyword evidence="7" id="KW-1185">Reference proteome</keyword>
<feature type="region of interest" description="Disordered" evidence="4">
    <location>
        <begin position="430"/>
        <end position="460"/>
    </location>
</feature>
<dbReference type="InterPro" id="IPR011009">
    <property type="entry name" value="Kinase-like_dom_sf"/>
</dbReference>
<dbReference type="SUPFAM" id="SSF56112">
    <property type="entry name" value="Protein kinase-like (PK-like)"/>
    <property type="match status" value="1"/>
</dbReference>
<evidence type="ECO:0000256" key="3">
    <source>
        <dbReference type="ARBA" id="ARBA00022840"/>
    </source>
</evidence>
<dbReference type="GO" id="GO:0005524">
    <property type="term" value="F:ATP binding"/>
    <property type="evidence" value="ECO:0007669"/>
    <property type="project" value="UniProtKB-UniRule"/>
</dbReference>
<proteinExistence type="predicted"/>
<dbReference type="InterPro" id="IPR000719">
    <property type="entry name" value="Prot_kinase_dom"/>
</dbReference>
<dbReference type="Ensembl" id="ENSCPVT00000026023.1">
    <property type="protein sequence ID" value="ENSCPVP00000025975.1"/>
    <property type="gene ID" value="ENSCPVG00000017518.1"/>
</dbReference>
<dbReference type="AlphaFoldDB" id="A0A8U8BL97"/>
<accession>A0A8U8BL97</accession>
<keyword evidence="2" id="KW-0547">Nucleotide-binding</keyword>
<sequence length="509" mass="52262">MSRLRLPGAASASAGIRRTPGSPERPGRPLPPGTPPDAASSSPGRGGSGGTRRGRDGARGAPGDGTGRRGQGREPGGCGGWGGGAGTPPGGLRGPFGTTGIGGIPEERQRLGGTTGTAGTPGRPPGTPRIHRDPQGPPGPLGSIGTTGIYRDPQGPAGTRQDCSGAVRTPRDPSPPKGTHRAPIGSIRDHVRGGDPPGEVIGAGGFGRVFRGTWRGQVVAVKAARGDAGAAGAASLRREARLYARLRHPNVVALRAVCLEPPHLCLVMEFAAGGPLSRALAGRRVPPAVLLDWARQVARGMRYLHSGTPVPLIHRDLKSSNVLLAQPVVGDDVSGKTLKITDFGLAREWQRTTKMSAAGTYAWMAPEVIRASTFSKGSDVWSYGVLLWELLTGEVPYRGIDGLAVAYGVAVNKLTLPIPSTCPRPFLSLLLRGPPRPPPAPKRRRPPFRRPRKPADLIGMPQGGEMGLGASWGGGFGGAGVLGEKGEVGGMGVLRGLRGDGAVGGFGGC</sequence>
<dbReference type="Gene3D" id="3.30.200.20">
    <property type="entry name" value="Phosphorylase Kinase, domain 1"/>
    <property type="match status" value="1"/>
</dbReference>
<keyword evidence="1" id="KW-0808">Transferase</keyword>
<dbReference type="GO" id="GO:0043065">
    <property type="term" value="P:positive regulation of apoptotic process"/>
    <property type="evidence" value="ECO:0007669"/>
    <property type="project" value="TreeGrafter"/>
</dbReference>
<dbReference type="InterPro" id="IPR001245">
    <property type="entry name" value="Ser-Thr/Tyr_kinase_cat_dom"/>
</dbReference>
<name>A0A8U8BL97_GEOPR</name>
<dbReference type="Gene3D" id="1.10.510.10">
    <property type="entry name" value="Transferase(Phosphotransferase) domain 1"/>
    <property type="match status" value="1"/>
</dbReference>
<evidence type="ECO:0000256" key="1">
    <source>
        <dbReference type="ARBA" id="ARBA00022527"/>
    </source>
</evidence>
<protein>
    <recommendedName>
        <fullName evidence="5">Protein kinase domain-containing protein</fullName>
    </recommendedName>
</protein>
<dbReference type="PROSITE" id="PS50011">
    <property type="entry name" value="PROTEIN_KINASE_DOM"/>
    <property type="match status" value="1"/>
</dbReference>
<reference evidence="6" key="2">
    <citation type="submission" date="2025-09" db="UniProtKB">
        <authorList>
            <consortium name="Ensembl"/>
        </authorList>
    </citation>
    <scope>IDENTIFICATION</scope>
</reference>
<evidence type="ECO:0000259" key="5">
    <source>
        <dbReference type="PROSITE" id="PS50011"/>
    </source>
</evidence>
<dbReference type="PROSITE" id="PS00107">
    <property type="entry name" value="PROTEIN_KINASE_ATP"/>
    <property type="match status" value="1"/>
</dbReference>
<evidence type="ECO:0000256" key="4">
    <source>
        <dbReference type="SAM" id="MobiDB-lite"/>
    </source>
</evidence>
<dbReference type="GO" id="GO:0007017">
    <property type="term" value="P:microtubule-based process"/>
    <property type="evidence" value="ECO:0007669"/>
    <property type="project" value="TreeGrafter"/>
</dbReference>
<evidence type="ECO:0000313" key="6">
    <source>
        <dbReference type="Ensembl" id="ENSCPVP00000025975.1"/>
    </source>
</evidence>
<dbReference type="InterPro" id="IPR017441">
    <property type="entry name" value="Protein_kinase_ATP_BS"/>
</dbReference>
<organism evidence="6 7">
    <name type="scientific">Geospiza parvula</name>
    <name type="common">Small tree-finch</name>
    <name type="synonym">Camarhynchus parvulus</name>
    <dbReference type="NCBI Taxonomy" id="87175"/>
    <lineage>
        <taxon>Eukaryota</taxon>
        <taxon>Metazoa</taxon>
        <taxon>Chordata</taxon>
        <taxon>Craniata</taxon>
        <taxon>Vertebrata</taxon>
        <taxon>Euteleostomi</taxon>
        <taxon>Archelosauria</taxon>
        <taxon>Archosauria</taxon>
        <taxon>Dinosauria</taxon>
        <taxon>Saurischia</taxon>
        <taxon>Theropoda</taxon>
        <taxon>Coelurosauria</taxon>
        <taxon>Aves</taxon>
        <taxon>Neognathae</taxon>
        <taxon>Neoaves</taxon>
        <taxon>Telluraves</taxon>
        <taxon>Australaves</taxon>
        <taxon>Passeriformes</taxon>
        <taxon>Thraupidae</taxon>
        <taxon>Camarhynchus</taxon>
    </lineage>
</organism>
<evidence type="ECO:0000313" key="7">
    <source>
        <dbReference type="Proteomes" id="UP000694382"/>
    </source>
</evidence>
<keyword evidence="1" id="KW-0418">Kinase</keyword>
<dbReference type="PANTHER" id="PTHR44329">
    <property type="entry name" value="SERINE/THREONINE-PROTEIN KINASE TNNI3K-RELATED"/>
    <property type="match status" value="1"/>
</dbReference>
<dbReference type="PANTHER" id="PTHR44329:SF46">
    <property type="entry name" value="MITOGEN-ACTIVATED PROTEIN KINASE KINASE KINASE 11"/>
    <property type="match status" value="1"/>
</dbReference>
<reference evidence="6" key="1">
    <citation type="submission" date="2025-08" db="UniProtKB">
        <authorList>
            <consortium name="Ensembl"/>
        </authorList>
    </citation>
    <scope>IDENTIFICATION</scope>
</reference>
<feature type="compositionally biased region" description="Basic residues" evidence="4">
    <location>
        <begin position="441"/>
        <end position="452"/>
    </location>
</feature>
<feature type="region of interest" description="Disordered" evidence="4">
    <location>
        <begin position="1"/>
        <end position="197"/>
    </location>
</feature>
<dbReference type="PROSITE" id="PS00108">
    <property type="entry name" value="PROTEIN_KINASE_ST"/>
    <property type="match status" value="1"/>
</dbReference>